<dbReference type="InterPro" id="IPR025493">
    <property type="entry name" value="DUF4384"/>
</dbReference>
<comment type="caution">
    <text evidence="3">The sequence shown here is derived from an EMBL/GenBank/DDBJ whole genome shotgun (WGS) entry which is preliminary data.</text>
</comment>
<accession>A0ABV6Z572</accession>
<keyword evidence="4" id="KW-1185">Reference proteome</keyword>
<reference evidence="3 4" key="1">
    <citation type="submission" date="2024-09" db="EMBL/GenBank/DDBJ databases">
        <title>Laminarin stimulates single cell rates of sulfate reduction while oxygen inhibits transcriptomic activity in coastal marine sediment.</title>
        <authorList>
            <person name="Lindsay M."/>
            <person name="Orcutt B."/>
            <person name="Emerson D."/>
            <person name="Stepanauskas R."/>
            <person name="D'Angelo T."/>
        </authorList>
    </citation>
    <scope>NUCLEOTIDE SEQUENCE [LARGE SCALE GENOMIC DNA]</scope>
    <source>
        <strain evidence="3">SAG AM-311-K15</strain>
    </source>
</reference>
<dbReference type="Proteomes" id="UP001594351">
    <property type="component" value="Unassembled WGS sequence"/>
</dbReference>
<dbReference type="EMBL" id="JBHPBY010000542">
    <property type="protein sequence ID" value="MFC1853593.1"/>
    <property type="molecule type" value="Genomic_DNA"/>
</dbReference>
<keyword evidence="1" id="KW-1133">Transmembrane helix</keyword>
<organism evidence="3 4">
    <name type="scientific">candidate division CSSED10-310 bacterium</name>
    <dbReference type="NCBI Taxonomy" id="2855610"/>
    <lineage>
        <taxon>Bacteria</taxon>
        <taxon>Bacteria division CSSED10-310</taxon>
    </lineage>
</organism>
<dbReference type="Pfam" id="PF14326">
    <property type="entry name" value="DUF4384"/>
    <property type="match status" value="1"/>
</dbReference>
<protein>
    <submittedName>
        <fullName evidence="3">DUF4384 domain-containing protein</fullName>
    </submittedName>
</protein>
<evidence type="ECO:0000313" key="3">
    <source>
        <dbReference type="EMBL" id="MFC1853593.1"/>
    </source>
</evidence>
<gene>
    <name evidence="3" type="ORF">ACFL27_25680</name>
</gene>
<evidence type="ECO:0000256" key="1">
    <source>
        <dbReference type="SAM" id="Phobius"/>
    </source>
</evidence>
<evidence type="ECO:0000259" key="2">
    <source>
        <dbReference type="Pfam" id="PF14326"/>
    </source>
</evidence>
<dbReference type="PANTHER" id="PTHR36194:SF1">
    <property type="entry name" value="S-LAYER-LIKE PROTEIN"/>
    <property type="match status" value="1"/>
</dbReference>
<keyword evidence="1" id="KW-0812">Transmembrane</keyword>
<name>A0ABV6Z572_UNCC1</name>
<dbReference type="PANTHER" id="PTHR36194">
    <property type="entry name" value="S-LAYER-LIKE PROTEIN"/>
    <property type="match status" value="1"/>
</dbReference>
<sequence>MKTQSRSLRKGFAPLFTLMFVLNILFYFQVMAGEPKTRGLARSYSKGISKIVKNLEKQMEKDKKYIITVAGFHPTTGPKLIFSDIIEAELVKEFSSSKQFQVAFYKDNPEALKIIQLSQTAYFDKAIELGKFVKADFLVTGEYSIKSKKIHLIVTIQNLEKNLKIAGDDIEIRTSSLPKNALDPIPTTPRPLDDSLGELIEDIHLETAEKPKVLVGNFTYGDSRVPSSFGSYLKDKMQLLMVQSGQYMVLSGQSAQNMNASQKFDNQQSMRGLENQVNLFVSGRYWDVSEKVGVALMMQDNYDQILYSREVEVDKRSIPNSINIKPDDLQNIKTHMQAFEELEPQKTSPEFSIQVWPDKGDGAVYKEGEQVRFYFKTNRDCYLLLIHTDQNKTVQFLFPNTYARNNRIEKDKTYIIPDESYGFDITVTEPYGFEMIKALASTDQFDEIKRIEWDAIDEVFVQSSVRGLAVTKKEPIEATDTCTLITEAR</sequence>
<keyword evidence="1" id="KW-0472">Membrane</keyword>
<proteinExistence type="predicted"/>
<dbReference type="Gene3D" id="3.40.50.10610">
    <property type="entry name" value="ABC-type transport auxiliary lipoprotein component"/>
    <property type="match status" value="1"/>
</dbReference>
<feature type="transmembrane region" description="Helical" evidence="1">
    <location>
        <begin position="12"/>
        <end position="32"/>
    </location>
</feature>
<feature type="domain" description="DUF4384" evidence="2">
    <location>
        <begin position="364"/>
        <end position="443"/>
    </location>
</feature>
<evidence type="ECO:0000313" key="4">
    <source>
        <dbReference type="Proteomes" id="UP001594351"/>
    </source>
</evidence>